<evidence type="ECO:0000313" key="1">
    <source>
        <dbReference type="EMBL" id="KAJ9088189.1"/>
    </source>
</evidence>
<evidence type="ECO:0000313" key="2">
    <source>
        <dbReference type="Proteomes" id="UP001165960"/>
    </source>
</evidence>
<reference evidence="1" key="1">
    <citation type="submission" date="2022-04" db="EMBL/GenBank/DDBJ databases">
        <title>Genome of the entomopathogenic fungus Entomophthora muscae.</title>
        <authorList>
            <person name="Elya C."/>
            <person name="Lovett B.R."/>
            <person name="Lee E."/>
            <person name="Macias A.M."/>
            <person name="Hajek A.E."/>
            <person name="De Bivort B.L."/>
            <person name="Kasson M.T."/>
            <person name="De Fine Licht H.H."/>
            <person name="Stajich J.E."/>
        </authorList>
    </citation>
    <scope>NUCLEOTIDE SEQUENCE</scope>
    <source>
        <strain evidence="1">Berkeley</strain>
    </source>
</reference>
<accession>A0ACC2UMN3</accession>
<sequence>MQGFAAFLFPFFFFGQSIPGKNDTTVTLAFALVNSPRVLDQEIAPAPAPLFSFPGVPLLR</sequence>
<organism evidence="1 2">
    <name type="scientific">Entomophthora muscae</name>
    <dbReference type="NCBI Taxonomy" id="34485"/>
    <lineage>
        <taxon>Eukaryota</taxon>
        <taxon>Fungi</taxon>
        <taxon>Fungi incertae sedis</taxon>
        <taxon>Zoopagomycota</taxon>
        <taxon>Entomophthoromycotina</taxon>
        <taxon>Entomophthoromycetes</taxon>
        <taxon>Entomophthorales</taxon>
        <taxon>Entomophthoraceae</taxon>
        <taxon>Entomophthora</taxon>
    </lineage>
</organism>
<gene>
    <name evidence="1" type="ORF">DSO57_1025631</name>
</gene>
<dbReference type="EMBL" id="QTSX02000145">
    <property type="protein sequence ID" value="KAJ9088189.1"/>
    <property type="molecule type" value="Genomic_DNA"/>
</dbReference>
<dbReference type="Proteomes" id="UP001165960">
    <property type="component" value="Unassembled WGS sequence"/>
</dbReference>
<keyword evidence="2" id="KW-1185">Reference proteome</keyword>
<protein>
    <submittedName>
        <fullName evidence="1">Uncharacterized protein</fullName>
    </submittedName>
</protein>
<name>A0ACC2UMN3_9FUNG</name>
<proteinExistence type="predicted"/>
<comment type="caution">
    <text evidence="1">The sequence shown here is derived from an EMBL/GenBank/DDBJ whole genome shotgun (WGS) entry which is preliminary data.</text>
</comment>